<comment type="caution">
    <text evidence="1">The sequence shown here is derived from an EMBL/GenBank/DDBJ whole genome shotgun (WGS) entry which is preliminary data.</text>
</comment>
<proteinExistence type="predicted"/>
<accession>A0A8S1QNW6</accession>
<evidence type="ECO:0000313" key="2">
    <source>
        <dbReference type="Proteomes" id="UP000688137"/>
    </source>
</evidence>
<dbReference type="EMBL" id="CAJJDM010000204">
    <property type="protein sequence ID" value="CAD8117309.1"/>
    <property type="molecule type" value="Genomic_DNA"/>
</dbReference>
<gene>
    <name evidence="1" type="ORF">PPRIM_AZ9-3.1.T1950006</name>
</gene>
<dbReference type="AlphaFoldDB" id="A0A8S1QNW6"/>
<sequence length="71" mass="8505">MHFSIFLRPLLQLRIEKFRDLQNLFQILKTILFNFPQGTHMQSNDLNSLSTKCQIIHCEQITHYNPQNFSI</sequence>
<dbReference type="Proteomes" id="UP000688137">
    <property type="component" value="Unassembled WGS sequence"/>
</dbReference>
<protein>
    <submittedName>
        <fullName evidence="1">Uncharacterized protein</fullName>
    </submittedName>
</protein>
<keyword evidence="2" id="KW-1185">Reference proteome</keyword>
<name>A0A8S1QNW6_PARPR</name>
<organism evidence="1 2">
    <name type="scientific">Paramecium primaurelia</name>
    <dbReference type="NCBI Taxonomy" id="5886"/>
    <lineage>
        <taxon>Eukaryota</taxon>
        <taxon>Sar</taxon>
        <taxon>Alveolata</taxon>
        <taxon>Ciliophora</taxon>
        <taxon>Intramacronucleata</taxon>
        <taxon>Oligohymenophorea</taxon>
        <taxon>Peniculida</taxon>
        <taxon>Parameciidae</taxon>
        <taxon>Paramecium</taxon>
    </lineage>
</organism>
<evidence type="ECO:0000313" key="1">
    <source>
        <dbReference type="EMBL" id="CAD8117309.1"/>
    </source>
</evidence>
<reference evidence="1" key="1">
    <citation type="submission" date="2021-01" db="EMBL/GenBank/DDBJ databases">
        <authorList>
            <consortium name="Genoscope - CEA"/>
            <person name="William W."/>
        </authorList>
    </citation>
    <scope>NUCLEOTIDE SEQUENCE</scope>
</reference>